<protein>
    <recommendedName>
        <fullName evidence="5">Transmembrane protein</fullName>
    </recommendedName>
</protein>
<name>A0A8H3GD72_9AGAM</name>
<feature type="compositionally biased region" description="Low complexity" evidence="1">
    <location>
        <begin position="334"/>
        <end position="347"/>
    </location>
</feature>
<comment type="caution">
    <text evidence="3">The sequence shown here is derived from an EMBL/GenBank/DDBJ whole genome shotgun (WGS) entry which is preliminary data.</text>
</comment>
<sequence length="492" mass="56511">MSETCKAANPDVIDFGARIAIYSYAGCSALLGFLTLVGASQRRQLEIEENQYQYTEKVVKHINEVNEAVATSTLTGMALIIAALVHQHLFHSLTLFHAYMVLCLLWVVTLTGMWFVIHAWVFDILRARKRRMATFSFWKRIFVQAKWFTVQFCAMGAYGLYVTVRREDFLPPECIPPVFSNEVWSIFLYSFATIPVINSCMLFIITSFFVWVASVLVAICSRKGWKGLVDPIVFCIFWLLEYIMLTVALIVMIETQLKEYTMNDQTQSPFGSTLAMALVIVPLKVVAVRMWQLLYGDVPPLPPTPAPPKHWVLLPAETNINHPPKAYRPKDQLNNYSNDYLNDYPNDYPKDYPKDYAKDYPKVYPKDHSKDRSKDLKDNSKDVPKSPMKPRRPHSPKQPSSPTKTRSPQQPPSPTKPPSKPPSRDCLRSHRDPSKVPSKESLRPHRPREPFKAPSQESLRLAQYHPRNPPRSPSNESLREARNRERYLNAQV</sequence>
<feature type="compositionally biased region" description="Basic and acidic residues" evidence="1">
    <location>
        <begin position="422"/>
        <end position="451"/>
    </location>
</feature>
<dbReference type="EMBL" id="CAJMWW010000103">
    <property type="protein sequence ID" value="CAE6444101.1"/>
    <property type="molecule type" value="Genomic_DNA"/>
</dbReference>
<proteinExistence type="predicted"/>
<keyword evidence="2" id="KW-0472">Membrane</keyword>
<feature type="transmembrane region" description="Helical" evidence="2">
    <location>
        <begin position="273"/>
        <end position="291"/>
    </location>
</feature>
<organism evidence="3 4">
    <name type="scientific">Rhizoctonia solani</name>
    <dbReference type="NCBI Taxonomy" id="456999"/>
    <lineage>
        <taxon>Eukaryota</taxon>
        <taxon>Fungi</taxon>
        <taxon>Dikarya</taxon>
        <taxon>Basidiomycota</taxon>
        <taxon>Agaricomycotina</taxon>
        <taxon>Agaricomycetes</taxon>
        <taxon>Cantharellales</taxon>
        <taxon>Ceratobasidiaceae</taxon>
        <taxon>Rhizoctonia</taxon>
    </lineage>
</organism>
<feature type="region of interest" description="Disordered" evidence="1">
    <location>
        <begin position="322"/>
        <end position="492"/>
    </location>
</feature>
<keyword evidence="2" id="KW-0812">Transmembrane</keyword>
<feature type="transmembrane region" description="Helical" evidence="2">
    <location>
        <begin position="68"/>
        <end position="90"/>
    </location>
</feature>
<feature type="transmembrane region" description="Helical" evidence="2">
    <location>
        <begin position="231"/>
        <end position="253"/>
    </location>
</feature>
<evidence type="ECO:0008006" key="5">
    <source>
        <dbReference type="Google" id="ProtNLM"/>
    </source>
</evidence>
<feature type="compositionally biased region" description="Basic and acidic residues" evidence="1">
    <location>
        <begin position="348"/>
        <end position="384"/>
    </location>
</feature>
<feature type="transmembrane region" description="Helical" evidence="2">
    <location>
        <begin position="96"/>
        <end position="121"/>
    </location>
</feature>
<reference evidence="3" key="1">
    <citation type="submission" date="2021-01" db="EMBL/GenBank/DDBJ databases">
        <authorList>
            <person name="Kaushik A."/>
        </authorList>
    </citation>
    <scope>NUCLEOTIDE SEQUENCE</scope>
    <source>
        <strain evidence="3">AG3-T5</strain>
    </source>
</reference>
<evidence type="ECO:0000313" key="4">
    <source>
        <dbReference type="Proteomes" id="UP000663841"/>
    </source>
</evidence>
<accession>A0A8H3GD72</accession>
<feature type="transmembrane region" description="Helical" evidence="2">
    <location>
        <begin position="141"/>
        <end position="161"/>
    </location>
</feature>
<dbReference type="AlphaFoldDB" id="A0A8H3GD72"/>
<gene>
    <name evidence="3" type="ORF">RDB_LOCUS106865</name>
</gene>
<evidence type="ECO:0000313" key="3">
    <source>
        <dbReference type="EMBL" id="CAE6444101.1"/>
    </source>
</evidence>
<feature type="compositionally biased region" description="Low complexity" evidence="1">
    <location>
        <begin position="397"/>
        <end position="408"/>
    </location>
</feature>
<feature type="compositionally biased region" description="Pro residues" evidence="1">
    <location>
        <begin position="409"/>
        <end position="421"/>
    </location>
</feature>
<feature type="compositionally biased region" description="Basic and acidic residues" evidence="1">
    <location>
        <begin position="477"/>
        <end position="492"/>
    </location>
</feature>
<keyword evidence="2" id="KW-1133">Transmembrane helix</keyword>
<feature type="transmembrane region" description="Helical" evidence="2">
    <location>
        <begin position="186"/>
        <end position="219"/>
    </location>
</feature>
<feature type="transmembrane region" description="Helical" evidence="2">
    <location>
        <begin position="19"/>
        <end position="39"/>
    </location>
</feature>
<dbReference type="Proteomes" id="UP000663841">
    <property type="component" value="Unassembled WGS sequence"/>
</dbReference>
<evidence type="ECO:0000256" key="1">
    <source>
        <dbReference type="SAM" id="MobiDB-lite"/>
    </source>
</evidence>
<evidence type="ECO:0000256" key="2">
    <source>
        <dbReference type="SAM" id="Phobius"/>
    </source>
</evidence>